<feature type="region of interest" description="Disordered" evidence="1">
    <location>
        <begin position="139"/>
        <end position="179"/>
    </location>
</feature>
<feature type="compositionally biased region" description="Basic and acidic residues" evidence="1">
    <location>
        <begin position="369"/>
        <end position="385"/>
    </location>
</feature>
<feature type="compositionally biased region" description="Basic and acidic residues" evidence="1">
    <location>
        <begin position="94"/>
        <end position="106"/>
    </location>
</feature>
<dbReference type="eggNOG" id="ENOG502SSZE">
    <property type="taxonomic scope" value="Eukaryota"/>
</dbReference>
<sequence length="785" mass="91075">MYTCTMCGLKKSQLGSNPDFEFRSRRRQAEEAYIEGISDWCSKCEALRFFFKSDDGKESPQYLEEQPKRKLANYMLEATANGCQDNRQQRSKGKKDGQDRNRKMQRDLRHEARKVMRQELLAGLPSQLPRGSLWERKLRSYSEDRDRPSRRVQSTDERRSKSVVNESFHQSRLDKQQAERRSCLAKDISKLGMKPDKRVHLEDLNVIEENGLLNSLLDQMEDHDTDTRGPISFKSKLPIGKLQEMELLNPWQEEVQRRTNQLLANSAKKELKAARDRIMDFSLPKTLDYDKKRSFNGPIGVTKRLTVDEVARDMKKMEREEFKEHLHNKLVEKKNLVGEWERIRHRVEDECNRVKAELIELKRQRDLEMERKPKVSHESGIERQRGGAQFGPTYSDKEQTNDLENIKNDHEKTIGDALDEKLENMLDTLHENTQKIESSVDKVDKNLLFEPSAPLASQTEFEESEKQTDINPDDSVDEMTELSKHQEPLQLVTCENSELSTMKPKRLLSKLHMLVSTVQRARFRGFPEDPQQLLQNLTPKELMDRRDPPPAQFSTLPCSPNELISLLSLKREVLQPHVARPLKVCRSPIFCPDADCRRMFFISDFNDHLTHEHPSLAMERITPCKAKTFFLDTRVTLLNKAKCNMVYFVKDKFIDKNTEKYPDLLPVLVMTARLHAPDFFTSNNPAKPRSTARAGGSDQEIFLIWLTSIRPDDVKIIGTISVWPTSSRPIVEYLMVQTNEVYNIRSAQKLKTIYNSNRVMALPGNFVNRMTDGGKHLLAVQVLIH</sequence>
<proteinExistence type="predicted"/>
<feature type="region of interest" description="Disordered" evidence="1">
    <location>
        <begin position="453"/>
        <end position="485"/>
    </location>
</feature>
<protein>
    <recommendedName>
        <fullName evidence="2">DUF4729 domain-containing protein</fullName>
    </recommendedName>
</protein>
<dbReference type="HOGENOM" id="CLU_382755_0_0_1"/>
<gene>
    <name evidence="3" type="primary">Dvir\GJ13288</name>
    <name evidence="3" type="ORF">Dvir_GJ13288</name>
</gene>
<feature type="region of interest" description="Disordered" evidence="1">
    <location>
        <begin position="80"/>
        <end position="106"/>
    </location>
</feature>
<feature type="region of interest" description="Disordered" evidence="1">
    <location>
        <begin position="369"/>
        <end position="410"/>
    </location>
</feature>
<dbReference type="EMBL" id="CH940647">
    <property type="protein sequence ID" value="EDW69518.2"/>
    <property type="molecule type" value="Genomic_DNA"/>
</dbReference>
<dbReference type="OrthoDB" id="7967959at2759"/>
<evidence type="ECO:0000259" key="2">
    <source>
        <dbReference type="Pfam" id="PF15866"/>
    </source>
</evidence>
<name>B4LH28_DROVI</name>
<dbReference type="InterPro" id="IPR031732">
    <property type="entry name" value="DUF4729"/>
</dbReference>
<dbReference type="InParanoid" id="B4LH28"/>
<feature type="compositionally biased region" description="Basic and acidic residues" evidence="1">
    <location>
        <begin position="139"/>
        <end position="160"/>
    </location>
</feature>
<feature type="compositionally biased region" description="Basic and acidic residues" evidence="1">
    <location>
        <begin position="169"/>
        <end position="179"/>
    </location>
</feature>
<evidence type="ECO:0000313" key="4">
    <source>
        <dbReference type="Proteomes" id="UP000008792"/>
    </source>
</evidence>
<dbReference type="Proteomes" id="UP000008792">
    <property type="component" value="Unassembled WGS sequence"/>
</dbReference>
<evidence type="ECO:0000313" key="3">
    <source>
        <dbReference type="EMBL" id="EDW69518.2"/>
    </source>
</evidence>
<organism evidence="3 4">
    <name type="scientific">Drosophila virilis</name>
    <name type="common">Fruit fly</name>
    <dbReference type="NCBI Taxonomy" id="7244"/>
    <lineage>
        <taxon>Eukaryota</taxon>
        <taxon>Metazoa</taxon>
        <taxon>Ecdysozoa</taxon>
        <taxon>Arthropoda</taxon>
        <taxon>Hexapoda</taxon>
        <taxon>Insecta</taxon>
        <taxon>Pterygota</taxon>
        <taxon>Neoptera</taxon>
        <taxon>Endopterygota</taxon>
        <taxon>Diptera</taxon>
        <taxon>Brachycera</taxon>
        <taxon>Muscomorpha</taxon>
        <taxon>Ephydroidea</taxon>
        <taxon>Drosophilidae</taxon>
        <taxon>Drosophila</taxon>
    </lineage>
</organism>
<feature type="compositionally biased region" description="Basic and acidic residues" evidence="1">
    <location>
        <begin position="395"/>
        <end position="410"/>
    </location>
</feature>
<dbReference type="Pfam" id="PF15866">
    <property type="entry name" value="DUF4729"/>
    <property type="match status" value="1"/>
</dbReference>
<evidence type="ECO:0000256" key="1">
    <source>
        <dbReference type="SAM" id="MobiDB-lite"/>
    </source>
</evidence>
<accession>B4LH28</accession>
<dbReference type="AlphaFoldDB" id="B4LH28"/>
<keyword evidence="4" id="KW-1185">Reference proteome</keyword>
<reference evidence="3 4" key="1">
    <citation type="journal article" date="2007" name="Nature">
        <title>Evolution of genes and genomes on the Drosophila phylogeny.</title>
        <authorList>
            <consortium name="Drosophila 12 Genomes Consortium"/>
            <person name="Clark A.G."/>
            <person name="Eisen M.B."/>
            <person name="Smith D.R."/>
            <person name="Bergman C.M."/>
            <person name="Oliver B."/>
            <person name="Markow T.A."/>
            <person name="Kaufman T.C."/>
            <person name="Kellis M."/>
            <person name="Gelbart W."/>
            <person name="Iyer V.N."/>
            <person name="Pollard D.A."/>
            <person name="Sackton T.B."/>
            <person name="Larracuente A.M."/>
            <person name="Singh N.D."/>
            <person name="Abad J.P."/>
            <person name="Abt D.N."/>
            <person name="Adryan B."/>
            <person name="Aguade M."/>
            <person name="Akashi H."/>
            <person name="Anderson W.W."/>
            <person name="Aquadro C.F."/>
            <person name="Ardell D.H."/>
            <person name="Arguello R."/>
            <person name="Artieri C.G."/>
            <person name="Barbash D.A."/>
            <person name="Barker D."/>
            <person name="Barsanti P."/>
            <person name="Batterham P."/>
            <person name="Batzoglou S."/>
            <person name="Begun D."/>
            <person name="Bhutkar A."/>
            <person name="Blanco E."/>
            <person name="Bosak S.A."/>
            <person name="Bradley R.K."/>
            <person name="Brand A.D."/>
            <person name="Brent M.R."/>
            <person name="Brooks A.N."/>
            <person name="Brown R.H."/>
            <person name="Butlin R.K."/>
            <person name="Caggese C."/>
            <person name="Calvi B.R."/>
            <person name="Bernardo de Carvalho A."/>
            <person name="Caspi A."/>
            <person name="Castrezana S."/>
            <person name="Celniker S.E."/>
            <person name="Chang J.L."/>
            <person name="Chapple C."/>
            <person name="Chatterji S."/>
            <person name="Chinwalla A."/>
            <person name="Civetta A."/>
            <person name="Clifton S.W."/>
            <person name="Comeron J.M."/>
            <person name="Costello J.C."/>
            <person name="Coyne J.A."/>
            <person name="Daub J."/>
            <person name="David R.G."/>
            <person name="Delcher A.L."/>
            <person name="Delehaunty K."/>
            <person name="Do C.B."/>
            <person name="Ebling H."/>
            <person name="Edwards K."/>
            <person name="Eickbush T."/>
            <person name="Evans J.D."/>
            <person name="Filipski A."/>
            <person name="Findeiss S."/>
            <person name="Freyhult E."/>
            <person name="Fulton L."/>
            <person name="Fulton R."/>
            <person name="Garcia A.C."/>
            <person name="Gardiner A."/>
            <person name="Garfield D.A."/>
            <person name="Garvin B.E."/>
            <person name="Gibson G."/>
            <person name="Gilbert D."/>
            <person name="Gnerre S."/>
            <person name="Godfrey J."/>
            <person name="Good R."/>
            <person name="Gotea V."/>
            <person name="Gravely B."/>
            <person name="Greenberg A.J."/>
            <person name="Griffiths-Jones S."/>
            <person name="Gross S."/>
            <person name="Guigo R."/>
            <person name="Gustafson E.A."/>
            <person name="Haerty W."/>
            <person name="Hahn M.W."/>
            <person name="Halligan D.L."/>
            <person name="Halpern A.L."/>
            <person name="Halter G.M."/>
            <person name="Han M.V."/>
            <person name="Heger A."/>
            <person name="Hillier L."/>
            <person name="Hinrichs A.S."/>
            <person name="Holmes I."/>
            <person name="Hoskins R.A."/>
            <person name="Hubisz M.J."/>
            <person name="Hultmark D."/>
            <person name="Huntley M.A."/>
            <person name="Jaffe D.B."/>
            <person name="Jagadeeshan S."/>
            <person name="Jeck W.R."/>
            <person name="Johnson J."/>
            <person name="Jones C.D."/>
            <person name="Jordan W.C."/>
            <person name="Karpen G.H."/>
            <person name="Kataoka E."/>
            <person name="Keightley P.D."/>
            <person name="Kheradpour P."/>
            <person name="Kirkness E.F."/>
            <person name="Koerich L.B."/>
            <person name="Kristiansen K."/>
            <person name="Kudrna D."/>
            <person name="Kulathinal R.J."/>
            <person name="Kumar S."/>
            <person name="Kwok R."/>
            <person name="Lander E."/>
            <person name="Langley C.H."/>
            <person name="Lapoint R."/>
            <person name="Lazzaro B.P."/>
            <person name="Lee S.J."/>
            <person name="Levesque L."/>
            <person name="Li R."/>
            <person name="Lin C.F."/>
            <person name="Lin M.F."/>
            <person name="Lindblad-Toh K."/>
            <person name="Llopart A."/>
            <person name="Long M."/>
            <person name="Low L."/>
            <person name="Lozovsky E."/>
            <person name="Lu J."/>
            <person name="Luo M."/>
            <person name="Machado C.A."/>
            <person name="Makalowski W."/>
            <person name="Marzo M."/>
            <person name="Matsuda M."/>
            <person name="Matzkin L."/>
            <person name="McAllister B."/>
            <person name="McBride C.S."/>
            <person name="McKernan B."/>
            <person name="McKernan K."/>
            <person name="Mendez-Lago M."/>
            <person name="Minx P."/>
            <person name="Mollenhauer M.U."/>
            <person name="Montooth K."/>
            <person name="Mount S.M."/>
            <person name="Mu X."/>
            <person name="Myers E."/>
            <person name="Negre B."/>
            <person name="Newfeld S."/>
            <person name="Nielsen R."/>
            <person name="Noor M.A."/>
            <person name="O'Grady P."/>
            <person name="Pachter L."/>
            <person name="Papaceit M."/>
            <person name="Parisi M.J."/>
            <person name="Parisi M."/>
            <person name="Parts L."/>
            <person name="Pedersen J.S."/>
            <person name="Pesole G."/>
            <person name="Phillippy A.M."/>
            <person name="Ponting C.P."/>
            <person name="Pop M."/>
            <person name="Porcelli D."/>
            <person name="Powell J.R."/>
            <person name="Prohaska S."/>
            <person name="Pruitt K."/>
            <person name="Puig M."/>
            <person name="Quesneville H."/>
            <person name="Ram K.R."/>
            <person name="Rand D."/>
            <person name="Rasmussen M.D."/>
            <person name="Reed L.K."/>
            <person name="Reenan R."/>
            <person name="Reily A."/>
            <person name="Remington K.A."/>
            <person name="Rieger T.T."/>
            <person name="Ritchie M.G."/>
            <person name="Robin C."/>
            <person name="Rogers Y.H."/>
            <person name="Rohde C."/>
            <person name="Rozas J."/>
            <person name="Rubenfield M.J."/>
            <person name="Ruiz A."/>
            <person name="Russo S."/>
            <person name="Salzberg S.L."/>
            <person name="Sanchez-Gracia A."/>
            <person name="Saranga D.J."/>
            <person name="Sato H."/>
            <person name="Schaeffer S.W."/>
            <person name="Schatz M.C."/>
            <person name="Schlenke T."/>
            <person name="Schwartz R."/>
            <person name="Segarra C."/>
            <person name="Singh R.S."/>
            <person name="Sirot L."/>
            <person name="Sirota M."/>
            <person name="Sisneros N.B."/>
            <person name="Smith C.D."/>
            <person name="Smith T.F."/>
            <person name="Spieth J."/>
            <person name="Stage D.E."/>
            <person name="Stark A."/>
            <person name="Stephan W."/>
            <person name="Strausberg R.L."/>
            <person name="Strempel S."/>
            <person name="Sturgill D."/>
            <person name="Sutton G."/>
            <person name="Sutton G.G."/>
            <person name="Tao W."/>
            <person name="Teichmann S."/>
            <person name="Tobari Y.N."/>
            <person name="Tomimura Y."/>
            <person name="Tsolas J.M."/>
            <person name="Valente V.L."/>
            <person name="Venter E."/>
            <person name="Venter J.C."/>
            <person name="Vicario S."/>
            <person name="Vieira F.G."/>
            <person name="Vilella A.J."/>
            <person name="Villasante A."/>
            <person name="Walenz B."/>
            <person name="Wang J."/>
            <person name="Wasserman M."/>
            <person name="Watts T."/>
            <person name="Wilson D."/>
            <person name="Wilson R.K."/>
            <person name="Wing R.A."/>
            <person name="Wolfner M.F."/>
            <person name="Wong A."/>
            <person name="Wong G.K."/>
            <person name="Wu C.I."/>
            <person name="Wu G."/>
            <person name="Yamamoto D."/>
            <person name="Yang H.P."/>
            <person name="Yang S.P."/>
            <person name="Yorke J.A."/>
            <person name="Yoshida K."/>
            <person name="Zdobnov E."/>
            <person name="Zhang P."/>
            <person name="Zhang Y."/>
            <person name="Zimin A.V."/>
            <person name="Baldwin J."/>
            <person name="Abdouelleil A."/>
            <person name="Abdulkadir J."/>
            <person name="Abebe A."/>
            <person name="Abera B."/>
            <person name="Abreu J."/>
            <person name="Acer S.C."/>
            <person name="Aftuck L."/>
            <person name="Alexander A."/>
            <person name="An P."/>
            <person name="Anderson E."/>
            <person name="Anderson S."/>
            <person name="Arachi H."/>
            <person name="Azer M."/>
            <person name="Bachantsang P."/>
            <person name="Barry A."/>
            <person name="Bayul T."/>
            <person name="Berlin A."/>
            <person name="Bessette D."/>
            <person name="Bloom T."/>
            <person name="Blye J."/>
            <person name="Boguslavskiy L."/>
            <person name="Bonnet C."/>
            <person name="Boukhgalter B."/>
            <person name="Bourzgui I."/>
            <person name="Brown A."/>
            <person name="Cahill P."/>
            <person name="Channer S."/>
            <person name="Cheshatsang Y."/>
            <person name="Chuda L."/>
            <person name="Citroen M."/>
            <person name="Collymore A."/>
            <person name="Cooke P."/>
            <person name="Costello M."/>
            <person name="D'Aco K."/>
            <person name="Daza R."/>
            <person name="De Haan G."/>
            <person name="DeGray S."/>
            <person name="DeMaso C."/>
            <person name="Dhargay N."/>
            <person name="Dooley K."/>
            <person name="Dooley E."/>
            <person name="Doricent M."/>
            <person name="Dorje P."/>
            <person name="Dorjee K."/>
            <person name="Dupes A."/>
            <person name="Elong R."/>
            <person name="Falk J."/>
            <person name="Farina A."/>
            <person name="Faro S."/>
            <person name="Ferguson D."/>
            <person name="Fisher S."/>
            <person name="Foley C.D."/>
            <person name="Franke A."/>
            <person name="Friedrich D."/>
            <person name="Gadbois L."/>
            <person name="Gearin G."/>
            <person name="Gearin C.R."/>
            <person name="Giannoukos G."/>
            <person name="Goode T."/>
            <person name="Graham J."/>
            <person name="Grandbois E."/>
            <person name="Grewal S."/>
            <person name="Gyaltsen K."/>
            <person name="Hafez N."/>
            <person name="Hagos B."/>
            <person name="Hall J."/>
            <person name="Henson C."/>
            <person name="Hollinger A."/>
            <person name="Honan T."/>
            <person name="Huard M.D."/>
            <person name="Hughes L."/>
            <person name="Hurhula B."/>
            <person name="Husby M.E."/>
            <person name="Kamat A."/>
            <person name="Kanga B."/>
            <person name="Kashin S."/>
            <person name="Khazanovich D."/>
            <person name="Kisner P."/>
            <person name="Lance K."/>
            <person name="Lara M."/>
            <person name="Lee W."/>
            <person name="Lennon N."/>
            <person name="Letendre F."/>
            <person name="LeVine R."/>
            <person name="Lipovsky A."/>
            <person name="Liu X."/>
            <person name="Liu J."/>
            <person name="Liu S."/>
            <person name="Lokyitsang T."/>
            <person name="Lokyitsang Y."/>
            <person name="Lubonja R."/>
            <person name="Lui A."/>
            <person name="MacDonald P."/>
            <person name="Magnisalis V."/>
            <person name="Maru K."/>
            <person name="Matthews C."/>
            <person name="McCusker W."/>
            <person name="McDonough S."/>
            <person name="Mehta T."/>
            <person name="Meldrim J."/>
            <person name="Meneus L."/>
            <person name="Mihai O."/>
            <person name="Mihalev A."/>
            <person name="Mihova T."/>
            <person name="Mittelman R."/>
            <person name="Mlenga V."/>
            <person name="Montmayeur A."/>
            <person name="Mulrain L."/>
            <person name="Navidi A."/>
            <person name="Naylor J."/>
            <person name="Negash T."/>
            <person name="Nguyen T."/>
            <person name="Nguyen N."/>
            <person name="Nicol R."/>
            <person name="Norbu C."/>
            <person name="Norbu N."/>
            <person name="Novod N."/>
            <person name="O'Neill B."/>
            <person name="Osman S."/>
            <person name="Markiewicz E."/>
            <person name="Oyono O.L."/>
            <person name="Patti C."/>
            <person name="Phunkhang P."/>
            <person name="Pierre F."/>
            <person name="Priest M."/>
            <person name="Raghuraman S."/>
            <person name="Rege F."/>
            <person name="Reyes R."/>
            <person name="Rise C."/>
            <person name="Rogov P."/>
            <person name="Ross K."/>
            <person name="Ryan E."/>
            <person name="Settipalli S."/>
            <person name="Shea T."/>
            <person name="Sherpa N."/>
            <person name="Shi L."/>
            <person name="Shih D."/>
            <person name="Sparrow T."/>
            <person name="Spaulding J."/>
            <person name="Stalker J."/>
            <person name="Stange-Thomann N."/>
            <person name="Stavropoulos S."/>
            <person name="Stone C."/>
            <person name="Strader C."/>
            <person name="Tesfaye S."/>
            <person name="Thomson T."/>
            <person name="Thoulutsang Y."/>
            <person name="Thoulutsang D."/>
            <person name="Topham K."/>
            <person name="Topping I."/>
            <person name="Tsamla T."/>
            <person name="Vassiliev H."/>
            <person name="Vo A."/>
            <person name="Wangchuk T."/>
            <person name="Wangdi T."/>
            <person name="Weiand M."/>
            <person name="Wilkinson J."/>
            <person name="Wilson A."/>
            <person name="Yadav S."/>
            <person name="Young G."/>
            <person name="Yu Q."/>
            <person name="Zembek L."/>
            <person name="Zhong D."/>
            <person name="Zimmer A."/>
            <person name="Zwirko Z."/>
            <person name="Jaffe D.B."/>
            <person name="Alvarez P."/>
            <person name="Brockman W."/>
            <person name="Butler J."/>
            <person name="Chin C."/>
            <person name="Gnerre S."/>
            <person name="Grabherr M."/>
            <person name="Kleber M."/>
            <person name="Mauceli E."/>
            <person name="MacCallum I."/>
        </authorList>
    </citation>
    <scope>NUCLEOTIDE SEQUENCE [LARGE SCALE GENOMIC DNA]</scope>
    <source>
        <strain evidence="4">Tucson 15010-1051.87</strain>
    </source>
</reference>
<dbReference type="STRING" id="7244.B4LH28"/>
<feature type="compositionally biased region" description="Acidic residues" evidence="1">
    <location>
        <begin position="471"/>
        <end position="480"/>
    </location>
</feature>
<feature type="domain" description="DUF4729" evidence="2">
    <location>
        <begin position="590"/>
        <end position="773"/>
    </location>
</feature>